<dbReference type="EMBL" id="CAUYUJ010015405">
    <property type="protein sequence ID" value="CAK0853579.1"/>
    <property type="molecule type" value="Genomic_DNA"/>
</dbReference>
<keyword evidence="2" id="KW-1185">Reference proteome</keyword>
<reference evidence="1" key="1">
    <citation type="submission" date="2023-10" db="EMBL/GenBank/DDBJ databases">
        <authorList>
            <person name="Chen Y."/>
            <person name="Shah S."/>
            <person name="Dougan E. K."/>
            <person name="Thang M."/>
            <person name="Chan C."/>
        </authorList>
    </citation>
    <scope>NUCLEOTIDE SEQUENCE [LARGE SCALE GENOMIC DNA]</scope>
</reference>
<name>A0ABN9U407_9DINO</name>
<dbReference type="Proteomes" id="UP001189429">
    <property type="component" value="Unassembled WGS sequence"/>
</dbReference>
<protein>
    <submittedName>
        <fullName evidence="1">Uncharacterized protein</fullName>
    </submittedName>
</protein>
<proteinExistence type="predicted"/>
<organism evidence="1 2">
    <name type="scientific">Prorocentrum cordatum</name>
    <dbReference type="NCBI Taxonomy" id="2364126"/>
    <lineage>
        <taxon>Eukaryota</taxon>
        <taxon>Sar</taxon>
        <taxon>Alveolata</taxon>
        <taxon>Dinophyceae</taxon>
        <taxon>Prorocentrales</taxon>
        <taxon>Prorocentraceae</taxon>
        <taxon>Prorocentrum</taxon>
    </lineage>
</organism>
<accession>A0ABN9U407</accession>
<gene>
    <name evidence="1" type="ORF">PCOR1329_LOCUS44990</name>
</gene>
<evidence type="ECO:0000313" key="2">
    <source>
        <dbReference type="Proteomes" id="UP001189429"/>
    </source>
</evidence>
<sequence length="126" mass="13276">MTTACCCHSGGCGLEIGGEQLKSLVSACILVIATRMELGVGMREVARSAGLQAGDVSKALWKVCKVCGLRLRRTRRQSLEQRAGAPRQRGLLCRTASRGGAGVDPRMDSDSPDWCHGTAACSVSVL</sequence>
<comment type="caution">
    <text evidence="1">The sequence shown here is derived from an EMBL/GenBank/DDBJ whole genome shotgun (WGS) entry which is preliminary data.</text>
</comment>
<evidence type="ECO:0000313" key="1">
    <source>
        <dbReference type="EMBL" id="CAK0853579.1"/>
    </source>
</evidence>